<protein>
    <recommendedName>
        <fullName evidence="4">Lipoprotein</fullName>
    </recommendedName>
</protein>
<keyword evidence="3" id="KW-1185">Reference proteome</keyword>
<dbReference type="Proteomes" id="UP000094527">
    <property type="component" value="Unassembled WGS sequence"/>
</dbReference>
<organism evidence="2 3">
    <name type="scientific">Orchesella cincta</name>
    <name type="common">Springtail</name>
    <name type="synonym">Podura cincta</name>
    <dbReference type="NCBI Taxonomy" id="48709"/>
    <lineage>
        <taxon>Eukaryota</taxon>
        <taxon>Metazoa</taxon>
        <taxon>Ecdysozoa</taxon>
        <taxon>Arthropoda</taxon>
        <taxon>Hexapoda</taxon>
        <taxon>Collembola</taxon>
        <taxon>Entomobryomorpha</taxon>
        <taxon>Entomobryoidea</taxon>
        <taxon>Orchesellidae</taxon>
        <taxon>Orchesellinae</taxon>
        <taxon>Orchesella</taxon>
    </lineage>
</organism>
<gene>
    <name evidence="2" type="ORF">Ocin01_17664</name>
</gene>
<evidence type="ECO:0008006" key="4">
    <source>
        <dbReference type="Google" id="ProtNLM"/>
    </source>
</evidence>
<keyword evidence="1" id="KW-0732">Signal</keyword>
<dbReference type="EMBL" id="LJIJ01002973">
    <property type="protein sequence ID" value="ODM89019.1"/>
    <property type="molecule type" value="Genomic_DNA"/>
</dbReference>
<accession>A0A1D2M7S9</accession>
<name>A0A1D2M7S9_ORCCI</name>
<reference evidence="2 3" key="1">
    <citation type="journal article" date="2016" name="Genome Biol. Evol.">
        <title>Gene Family Evolution Reflects Adaptation to Soil Environmental Stressors in the Genome of the Collembolan Orchesella cincta.</title>
        <authorList>
            <person name="Faddeeva-Vakhrusheva A."/>
            <person name="Derks M.F."/>
            <person name="Anvar S.Y."/>
            <person name="Agamennone V."/>
            <person name="Suring W."/>
            <person name="Smit S."/>
            <person name="van Straalen N.M."/>
            <person name="Roelofs D."/>
        </authorList>
    </citation>
    <scope>NUCLEOTIDE SEQUENCE [LARGE SCALE GENOMIC DNA]</scope>
    <source>
        <tissue evidence="2">Mixed pool</tissue>
    </source>
</reference>
<dbReference type="AlphaFoldDB" id="A0A1D2M7S9"/>
<feature type="chain" id="PRO_5008903603" description="Lipoprotein" evidence="1">
    <location>
        <begin position="22"/>
        <end position="189"/>
    </location>
</feature>
<sequence length="189" mass="21777">MKRLFLICIIFQLSLIWEAACFPTGEFDSAEPQLDSNAVSLAKGVECSLRDTPTATQKSGIITPEPRWTKFYIYIDPTYSDNDRLLISNAAYWLGRVPSLCCILEFGGKGPPPTDYQDTYIHIRKPETGARHMLENRKYLDHRYFQLPCLKIYTLDSTILQRRKYFLGNEPGSCVYDERNYNAPNDSRT</sequence>
<evidence type="ECO:0000313" key="2">
    <source>
        <dbReference type="EMBL" id="ODM89019.1"/>
    </source>
</evidence>
<evidence type="ECO:0000313" key="3">
    <source>
        <dbReference type="Proteomes" id="UP000094527"/>
    </source>
</evidence>
<proteinExistence type="predicted"/>
<feature type="non-terminal residue" evidence="2">
    <location>
        <position position="189"/>
    </location>
</feature>
<comment type="caution">
    <text evidence="2">The sequence shown here is derived from an EMBL/GenBank/DDBJ whole genome shotgun (WGS) entry which is preliminary data.</text>
</comment>
<evidence type="ECO:0000256" key="1">
    <source>
        <dbReference type="SAM" id="SignalP"/>
    </source>
</evidence>
<feature type="signal peptide" evidence="1">
    <location>
        <begin position="1"/>
        <end position="21"/>
    </location>
</feature>